<dbReference type="PIRSF" id="PIRSF026426">
    <property type="entry name" value="DUF1499"/>
    <property type="match status" value="1"/>
</dbReference>
<evidence type="ECO:0008006" key="2">
    <source>
        <dbReference type="Google" id="ProtNLM"/>
    </source>
</evidence>
<reference evidence="1" key="1">
    <citation type="submission" date="2018-05" db="EMBL/GenBank/DDBJ databases">
        <authorList>
            <person name="Lanie J.A."/>
            <person name="Ng W.-L."/>
            <person name="Kazmierczak K.M."/>
            <person name="Andrzejewski T.M."/>
            <person name="Davidsen T.M."/>
            <person name="Wayne K.J."/>
            <person name="Tettelin H."/>
            <person name="Glass J.I."/>
            <person name="Rusch D."/>
            <person name="Podicherti R."/>
            <person name="Tsui H.-C.T."/>
            <person name="Winkler M.E."/>
        </authorList>
    </citation>
    <scope>NUCLEOTIDE SEQUENCE</scope>
</reference>
<proteinExistence type="predicted"/>
<evidence type="ECO:0000313" key="1">
    <source>
        <dbReference type="EMBL" id="SUZ85459.1"/>
    </source>
</evidence>
<dbReference type="AlphaFoldDB" id="A0A381R3R6"/>
<gene>
    <name evidence="1" type="ORF">METZ01_LOCUS38313</name>
</gene>
<name>A0A381R3R6_9ZZZZ</name>
<sequence>MKKLLLSLIPFLAACAGEPPQNIGVQNGKLSSCPESPNCVSSNASDDTHRIEPIAANLDQIKRVLLGLNEANIISADSNYLHAEFTSRIMRYVDDVEFLYDRTAGVTHVRSASRLGYSDLGANRKRIESLRRELNN</sequence>
<dbReference type="Pfam" id="PF07386">
    <property type="entry name" value="DUF1499"/>
    <property type="match status" value="1"/>
</dbReference>
<dbReference type="PANTHER" id="PTHR34801">
    <property type="entry name" value="EXPRESSED PROTEIN"/>
    <property type="match status" value="1"/>
</dbReference>
<protein>
    <recommendedName>
        <fullName evidence="2">DUF1499 domain-containing protein</fullName>
    </recommendedName>
</protein>
<dbReference type="InterPro" id="IPR010865">
    <property type="entry name" value="DUF1499"/>
</dbReference>
<dbReference type="PROSITE" id="PS51257">
    <property type="entry name" value="PROKAR_LIPOPROTEIN"/>
    <property type="match status" value="1"/>
</dbReference>
<accession>A0A381R3R6</accession>
<dbReference type="EMBL" id="UINC01001637">
    <property type="protein sequence ID" value="SUZ85459.1"/>
    <property type="molecule type" value="Genomic_DNA"/>
</dbReference>
<organism evidence="1">
    <name type="scientific">marine metagenome</name>
    <dbReference type="NCBI Taxonomy" id="408172"/>
    <lineage>
        <taxon>unclassified sequences</taxon>
        <taxon>metagenomes</taxon>
        <taxon>ecological metagenomes</taxon>
    </lineage>
</organism>
<dbReference type="PANTHER" id="PTHR34801:SF6">
    <property type="entry name" value="SLL1620 PROTEIN"/>
    <property type="match status" value="1"/>
</dbReference>